<dbReference type="OrthoDB" id="6431331at2759"/>
<dbReference type="Gene3D" id="3.40.50.1820">
    <property type="entry name" value="alpha/beta hydrolase"/>
    <property type="match status" value="1"/>
</dbReference>
<evidence type="ECO:0000256" key="1">
    <source>
        <dbReference type="ARBA" id="ARBA00008645"/>
    </source>
</evidence>
<organism evidence="4 5">
    <name type="scientific">Aphis craccivora</name>
    <name type="common">Cowpea aphid</name>
    <dbReference type="NCBI Taxonomy" id="307492"/>
    <lineage>
        <taxon>Eukaryota</taxon>
        <taxon>Metazoa</taxon>
        <taxon>Ecdysozoa</taxon>
        <taxon>Arthropoda</taxon>
        <taxon>Hexapoda</taxon>
        <taxon>Insecta</taxon>
        <taxon>Pterygota</taxon>
        <taxon>Neoptera</taxon>
        <taxon>Paraneoptera</taxon>
        <taxon>Hemiptera</taxon>
        <taxon>Sternorrhyncha</taxon>
        <taxon>Aphidomorpha</taxon>
        <taxon>Aphidoidea</taxon>
        <taxon>Aphididae</taxon>
        <taxon>Aphidini</taxon>
        <taxon>Aphis</taxon>
        <taxon>Aphis</taxon>
    </lineage>
</organism>
<proteinExistence type="inferred from homology"/>
<reference evidence="4 5" key="1">
    <citation type="submission" date="2019-08" db="EMBL/GenBank/DDBJ databases">
        <title>Whole genome of Aphis craccivora.</title>
        <authorList>
            <person name="Voronova N.V."/>
            <person name="Shulinski R.S."/>
            <person name="Bandarenka Y.V."/>
            <person name="Zhorov D.G."/>
            <person name="Warner D."/>
        </authorList>
    </citation>
    <scope>NUCLEOTIDE SEQUENCE [LARGE SCALE GENOMIC DNA]</scope>
    <source>
        <strain evidence="4">180601</strain>
        <tissue evidence="4">Whole Body</tissue>
    </source>
</reference>
<dbReference type="InterPro" id="IPR029058">
    <property type="entry name" value="AB_hydrolase_fold"/>
</dbReference>
<comment type="caution">
    <text evidence="4">The sequence shown here is derived from an EMBL/GenBank/DDBJ whole genome shotgun (WGS) entry which is preliminary data.</text>
</comment>
<evidence type="ECO:0000256" key="2">
    <source>
        <dbReference type="ARBA" id="ARBA00022801"/>
    </source>
</evidence>
<keyword evidence="2 4" id="KW-0378">Hydrolase</keyword>
<dbReference type="PANTHER" id="PTHR43798:SF14">
    <property type="entry name" value="SERINE HYDROLASE-LIKE PROTEIN DDB_G0286239"/>
    <property type="match status" value="1"/>
</dbReference>
<keyword evidence="5" id="KW-1185">Reference proteome</keyword>
<dbReference type="GO" id="GO:0016787">
    <property type="term" value="F:hydrolase activity"/>
    <property type="evidence" value="ECO:0007669"/>
    <property type="project" value="UniProtKB-KW"/>
</dbReference>
<dbReference type="Proteomes" id="UP000478052">
    <property type="component" value="Unassembled WGS sequence"/>
</dbReference>
<dbReference type="InterPro" id="IPR000073">
    <property type="entry name" value="AB_hydrolase_1"/>
</dbReference>
<evidence type="ECO:0000259" key="3">
    <source>
        <dbReference type="Pfam" id="PF00561"/>
    </source>
</evidence>
<dbReference type="SUPFAM" id="SSF53474">
    <property type="entry name" value="alpha/beta-Hydrolases"/>
    <property type="match status" value="1"/>
</dbReference>
<dbReference type="GO" id="GO:0016020">
    <property type="term" value="C:membrane"/>
    <property type="evidence" value="ECO:0007669"/>
    <property type="project" value="TreeGrafter"/>
</dbReference>
<feature type="domain" description="AB hydrolase-1" evidence="3">
    <location>
        <begin position="2"/>
        <end position="258"/>
    </location>
</feature>
<sequence>MCLHGYWDNCASFDRLIPLLDGDRTYLCFDWPNHGRSSGTPAGERWTMENYALTVKRVADHVRWSSSPFACVGHSMGGQVATLFAAVYPECVARLVLLDSAGPVAVHPEEIAWSARRAADEQLRLEDDMAMQRTGGGRPPPVYTRPEALARVRRRFYGDPLDEEAAGSLMARHWRPGPAAGQYCPANDPRLSVPYSQWFSAAQHWNVVTNIRCPALLIRASDSDTYFDDVYGVFVQMYRHMPNFRTVSVDGNHDVHMNDPRAVTATIDGFLSESKPNSKL</sequence>
<name>A0A6G0YIN2_APHCR</name>
<comment type="similarity">
    <text evidence="1">Belongs to the AB hydrolase superfamily.</text>
</comment>
<gene>
    <name evidence="4" type="ORF">FWK35_00012527</name>
</gene>
<dbReference type="EMBL" id="VUJU01003763">
    <property type="protein sequence ID" value="KAF0756763.1"/>
    <property type="molecule type" value="Genomic_DNA"/>
</dbReference>
<evidence type="ECO:0000313" key="5">
    <source>
        <dbReference type="Proteomes" id="UP000478052"/>
    </source>
</evidence>
<protein>
    <submittedName>
        <fullName evidence="4">Serine hydrolase-like protein isoform X1</fullName>
    </submittedName>
</protein>
<evidence type="ECO:0000313" key="4">
    <source>
        <dbReference type="EMBL" id="KAF0756763.1"/>
    </source>
</evidence>
<dbReference type="Pfam" id="PF00561">
    <property type="entry name" value="Abhydrolase_1"/>
    <property type="match status" value="1"/>
</dbReference>
<dbReference type="InterPro" id="IPR050266">
    <property type="entry name" value="AB_hydrolase_sf"/>
</dbReference>
<dbReference type="AlphaFoldDB" id="A0A6G0YIN2"/>
<dbReference type="PANTHER" id="PTHR43798">
    <property type="entry name" value="MONOACYLGLYCEROL LIPASE"/>
    <property type="match status" value="1"/>
</dbReference>
<accession>A0A6G0YIN2</accession>